<dbReference type="AlphaFoldDB" id="A0AA37P9H0"/>
<dbReference type="RefSeq" id="XP_049130475.1">
    <property type="nucleotide sequence ID" value="XM_049274518.1"/>
</dbReference>
<evidence type="ECO:0000313" key="2">
    <source>
        <dbReference type="EMBL" id="GKT48125.1"/>
    </source>
</evidence>
<keyword evidence="1" id="KW-0812">Transmembrane</keyword>
<accession>A0AA37P9H0</accession>
<comment type="caution">
    <text evidence="2">The sequence shown here is derived from an EMBL/GenBank/DDBJ whole genome shotgun (WGS) entry which is preliminary data.</text>
</comment>
<organism evidence="2 3">
    <name type="scientific">Colletotrichum spaethianum</name>
    <dbReference type="NCBI Taxonomy" id="700344"/>
    <lineage>
        <taxon>Eukaryota</taxon>
        <taxon>Fungi</taxon>
        <taxon>Dikarya</taxon>
        <taxon>Ascomycota</taxon>
        <taxon>Pezizomycotina</taxon>
        <taxon>Sordariomycetes</taxon>
        <taxon>Hypocreomycetidae</taxon>
        <taxon>Glomerellales</taxon>
        <taxon>Glomerellaceae</taxon>
        <taxon>Colletotrichum</taxon>
        <taxon>Colletotrichum spaethianum species complex</taxon>
    </lineage>
</organism>
<proteinExistence type="predicted"/>
<keyword evidence="1" id="KW-1133">Transmembrane helix</keyword>
<reference evidence="2 3" key="1">
    <citation type="submission" date="2022-03" db="EMBL/GenBank/DDBJ databases">
        <title>Genome data of Colletotrichum spp.</title>
        <authorList>
            <person name="Utami Y.D."/>
            <person name="Hiruma K."/>
        </authorList>
    </citation>
    <scope>NUCLEOTIDE SEQUENCE [LARGE SCALE GENOMIC DNA]</scope>
    <source>
        <strain evidence="2 3">MAFF 239500</strain>
    </source>
</reference>
<gene>
    <name evidence="2" type="ORF">ColSpa_08306</name>
</gene>
<keyword evidence="3" id="KW-1185">Reference proteome</keyword>
<dbReference type="Proteomes" id="UP001055115">
    <property type="component" value="Unassembled WGS sequence"/>
</dbReference>
<dbReference type="EMBL" id="BQXU01000022">
    <property type="protein sequence ID" value="GKT48125.1"/>
    <property type="molecule type" value="Genomic_DNA"/>
</dbReference>
<dbReference type="GeneID" id="73329108"/>
<keyword evidence="1" id="KW-0472">Membrane</keyword>
<name>A0AA37P9H0_9PEZI</name>
<evidence type="ECO:0000313" key="3">
    <source>
        <dbReference type="Proteomes" id="UP001055115"/>
    </source>
</evidence>
<evidence type="ECO:0000256" key="1">
    <source>
        <dbReference type="SAM" id="Phobius"/>
    </source>
</evidence>
<protein>
    <submittedName>
        <fullName evidence="2">Uncharacterized protein</fullName>
    </submittedName>
</protein>
<sequence>MAATRSCLRRAQAVVGNGAGLIPCLAALGLVLLQAGAAVNLWNTRERGQFNFSPSSSLAISELLRFLIATLLLKRETRTRAASAEYLSLDNRSDELDHGNEDGRSSSEFAVEKFSRSAPIGSARALWRYAWGDADVRFGLMRIALLQMLSNNLVRVPERSDEWCNWTNEG</sequence>
<feature type="transmembrane region" description="Helical" evidence="1">
    <location>
        <begin position="21"/>
        <end position="42"/>
    </location>
</feature>